<keyword evidence="2" id="KW-1185">Reference proteome</keyword>
<sequence>MPGLILLISHFLSTIDDGVIMSHHPPRVKFKISVDGCVMVI</sequence>
<reference evidence="1" key="1">
    <citation type="submission" date="2022-03" db="EMBL/GenBank/DDBJ databases">
        <authorList>
            <person name="Ragab S."/>
            <person name="Abdelmoteleb M."/>
            <person name="El-Shibiny A."/>
        </authorList>
    </citation>
    <scope>NUCLEOTIDE SEQUENCE</scope>
</reference>
<proteinExistence type="predicted"/>
<dbReference type="Proteomes" id="UP000830967">
    <property type="component" value="Segment"/>
</dbReference>
<evidence type="ECO:0000313" key="1">
    <source>
        <dbReference type="EMBL" id="UPU16134.1"/>
    </source>
</evidence>
<dbReference type="EMBL" id="ON086804">
    <property type="protein sequence ID" value="UPU16134.1"/>
    <property type="molecule type" value="Genomic_DNA"/>
</dbReference>
<evidence type="ECO:0000313" key="2">
    <source>
        <dbReference type="Proteomes" id="UP000830967"/>
    </source>
</evidence>
<organism evidence="1 2">
    <name type="scientific">Escherichia phage ZCEC13</name>
    <dbReference type="NCBI Taxonomy" id="2935866"/>
    <lineage>
        <taxon>Viruses</taxon>
        <taxon>Duplodnaviria</taxon>
        <taxon>Heunggongvirae</taxon>
        <taxon>Uroviricota</taxon>
        <taxon>Caudoviricetes</taxon>
        <taxon>Jameshumphriesvirinae</taxon>
        <taxon>Zewailvirus</taxon>
        <taxon>Zewailvirus ZCEC13</taxon>
    </lineage>
</organism>
<protein>
    <submittedName>
        <fullName evidence="1">Uncharacterized protein</fullName>
    </submittedName>
</protein>
<accession>A0AAE9HET0</accession>
<name>A0AAE9HET0_9CAUD</name>